<keyword evidence="2" id="KW-1185">Reference proteome</keyword>
<dbReference type="EMBL" id="MN586027">
    <property type="protein sequence ID" value="QGJ93507.1"/>
    <property type="molecule type" value="Genomic_DNA"/>
</dbReference>
<evidence type="ECO:0000313" key="1">
    <source>
        <dbReference type="EMBL" id="QGJ93507.1"/>
    </source>
</evidence>
<dbReference type="Proteomes" id="UP000427282">
    <property type="component" value="Segment"/>
</dbReference>
<dbReference type="KEGG" id="vg:55814511"/>
<protein>
    <submittedName>
        <fullName evidence="1">Uncharacterized protein</fullName>
    </submittedName>
</protein>
<gene>
    <name evidence="1" type="primary">59</name>
    <name evidence="1" type="ORF">SEA_MUFASA8_59</name>
</gene>
<dbReference type="RefSeq" id="YP_009885139.1">
    <property type="nucleotide sequence ID" value="NC_049478.1"/>
</dbReference>
<dbReference type="GeneID" id="55814511"/>
<evidence type="ECO:0000313" key="2">
    <source>
        <dbReference type="Proteomes" id="UP000427282"/>
    </source>
</evidence>
<name>A0A649VM84_9CAUD</name>
<proteinExistence type="predicted"/>
<sequence length="76" mass="8086">MNAHAIHTHHDTERPEKELVIWDAVADTQPTVQIDDADNSAFVHYTAAEAPAIAAAILNAAGLAELAQLLQATSTK</sequence>
<accession>A0A649VM84</accession>
<organism evidence="1 2">
    <name type="scientific">Arthrobacter phage Mufasa8</name>
    <dbReference type="NCBI Taxonomy" id="2656526"/>
    <lineage>
        <taxon>Viruses</taxon>
        <taxon>Duplodnaviria</taxon>
        <taxon>Heunggongvirae</taxon>
        <taxon>Uroviricota</taxon>
        <taxon>Caudoviricetes</taxon>
        <taxon>Mufasoctovirus</taxon>
        <taxon>Mufasoctovirus mufasa8</taxon>
    </lineage>
</organism>
<reference evidence="1 2" key="1">
    <citation type="submission" date="2019-10" db="EMBL/GenBank/DDBJ databases">
        <authorList>
            <person name="Garlena R.A."/>
            <person name="Russell D.A."/>
            <person name="Pope W.H."/>
            <person name="Jacobs-Sera D."/>
            <person name="Hatfull G.F."/>
        </authorList>
    </citation>
    <scope>NUCLEOTIDE SEQUENCE [LARGE SCALE GENOMIC DNA]</scope>
</reference>